<feature type="binding site" evidence="18">
    <location>
        <position position="153"/>
    </location>
    <ligand>
        <name>(6S)-NADPHX</name>
        <dbReference type="ChEBI" id="CHEBI:64076"/>
    </ligand>
</feature>
<name>A0A9D2BFI0_9FIRM</name>
<dbReference type="HAMAP" id="MF_01965">
    <property type="entry name" value="NADHX_dehydratase"/>
    <property type="match status" value="1"/>
</dbReference>
<dbReference type="InterPro" id="IPR030677">
    <property type="entry name" value="Nnr"/>
</dbReference>
<comment type="similarity">
    <text evidence="3 19">In the N-terminal section; belongs to the NnrE/AIBP family.</text>
</comment>
<feature type="domain" description="YjeF C-terminal" evidence="20">
    <location>
        <begin position="219"/>
        <end position="508"/>
    </location>
</feature>
<keyword evidence="10 17" id="KW-0520">NAD</keyword>
<comment type="catalytic activity">
    <reaction evidence="16 17 19">
        <text>(6S)-NADPHX + ADP = AMP + phosphate + NADPH + H(+)</text>
        <dbReference type="Rhea" id="RHEA:32235"/>
        <dbReference type="ChEBI" id="CHEBI:15378"/>
        <dbReference type="ChEBI" id="CHEBI:43474"/>
        <dbReference type="ChEBI" id="CHEBI:57783"/>
        <dbReference type="ChEBI" id="CHEBI:64076"/>
        <dbReference type="ChEBI" id="CHEBI:456215"/>
        <dbReference type="ChEBI" id="CHEBI:456216"/>
        <dbReference type="EC" id="4.2.1.136"/>
    </reaction>
</comment>
<evidence type="ECO:0000256" key="1">
    <source>
        <dbReference type="ARBA" id="ARBA00000013"/>
    </source>
</evidence>
<comment type="catalytic activity">
    <reaction evidence="1 18 19">
        <text>(6R)-NADHX = (6S)-NADHX</text>
        <dbReference type="Rhea" id="RHEA:32215"/>
        <dbReference type="ChEBI" id="CHEBI:64074"/>
        <dbReference type="ChEBI" id="CHEBI:64075"/>
        <dbReference type="EC" id="5.1.99.6"/>
    </reaction>
</comment>
<evidence type="ECO:0000256" key="13">
    <source>
        <dbReference type="ARBA" id="ARBA00023268"/>
    </source>
</evidence>
<dbReference type="SUPFAM" id="SSF53613">
    <property type="entry name" value="Ribokinase-like"/>
    <property type="match status" value="1"/>
</dbReference>
<evidence type="ECO:0000256" key="3">
    <source>
        <dbReference type="ARBA" id="ARBA00006001"/>
    </source>
</evidence>
<feature type="binding site" evidence="18">
    <location>
        <position position="59"/>
    </location>
    <ligand>
        <name>K(+)</name>
        <dbReference type="ChEBI" id="CHEBI:29103"/>
    </ligand>
</feature>
<dbReference type="Proteomes" id="UP000886805">
    <property type="component" value="Unassembled WGS sequence"/>
</dbReference>
<dbReference type="InterPro" id="IPR029056">
    <property type="entry name" value="Ribokinase-like"/>
</dbReference>
<comment type="catalytic activity">
    <reaction evidence="2 18 19">
        <text>(6R)-NADPHX = (6S)-NADPHX</text>
        <dbReference type="Rhea" id="RHEA:32227"/>
        <dbReference type="ChEBI" id="CHEBI:64076"/>
        <dbReference type="ChEBI" id="CHEBI:64077"/>
        <dbReference type="EC" id="5.1.99.6"/>
    </reaction>
</comment>
<dbReference type="HAMAP" id="MF_01966">
    <property type="entry name" value="NADHX_epimerase"/>
    <property type="match status" value="1"/>
</dbReference>
<keyword evidence="9 18" id="KW-0630">Potassium</keyword>
<dbReference type="EC" id="5.1.99.6" evidence="19"/>
<comment type="caution">
    <text evidence="22">The sequence shown here is derived from an EMBL/GenBank/DDBJ whole genome shotgun (WGS) entry which is preliminary data.</text>
</comment>
<dbReference type="InterPro" id="IPR000631">
    <property type="entry name" value="CARKD"/>
</dbReference>
<keyword evidence="12 17" id="KW-0456">Lyase</keyword>
<evidence type="ECO:0000256" key="12">
    <source>
        <dbReference type="ARBA" id="ARBA00023239"/>
    </source>
</evidence>
<dbReference type="GO" id="GO:0052855">
    <property type="term" value="F:ADP-dependent NAD(P)H-hydrate dehydratase activity"/>
    <property type="evidence" value="ECO:0007669"/>
    <property type="project" value="UniProtKB-UniRule"/>
</dbReference>
<comment type="function">
    <text evidence="18">Catalyzes the epimerization of the S- and R-forms of NAD(P)HX, a damaged form of NAD(P)H that is a result of enzymatic or heat-dependent hydration. This is a prerequisite for the S-specific NAD(P)H-hydrate dehydratase to allow the repair of both epimers of NAD(P)HX.</text>
</comment>
<keyword evidence="7 17" id="KW-0067">ATP-binding</keyword>
<dbReference type="InterPro" id="IPR004443">
    <property type="entry name" value="YjeF_N_dom"/>
</dbReference>
<dbReference type="Pfam" id="PF03853">
    <property type="entry name" value="YjeF_N"/>
    <property type="match status" value="1"/>
</dbReference>
<accession>A0A9D2BFI0</accession>
<evidence type="ECO:0000256" key="5">
    <source>
        <dbReference type="ARBA" id="ARBA00022723"/>
    </source>
</evidence>
<dbReference type="GO" id="GO:0046496">
    <property type="term" value="P:nicotinamide nucleotide metabolic process"/>
    <property type="evidence" value="ECO:0007669"/>
    <property type="project" value="UniProtKB-UniRule"/>
</dbReference>
<dbReference type="GO" id="GO:0110051">
    <property type="term" value="P:metabolite repair"/>
    <property type="evidence" value="ECO:0007669"/>
    <property type="project" value="TreeGrafter"/>
</dbReference>
<dbReference type="PIRSF" id="PIRSF017184">
    <property type="entry name" value="Nnr"/>
    <property type="match status" value="1"/>
</dbReference>
<comment type="catalytic activity">
    <reaction evidence="15 17 19">
        <text>(6S)-NADHX + ADP = AMP + phosphate + NADH + H(+)</text>
        <dbReference type="Rhea" id="RHEA:32223"/>
        <dbReference type="ChEBI" id="CHEBI:15378"/>
        <dbReference type="ChEBI" id="CHEBI:43474"/>
        <dbReference type="ChEBI" id="CHEBI:57945"/>
        <dbReference type="ChEBI" id="CHEBI:64074"/>
        <dbReference type="ChEBI" id="CHEBI:456215"/>
        <dbReference type="ChEBI" id="CHEBI:456216"/>
        <dbReference type="EC" id="4.2.1.136"/>
    </reaction>
</comment>
<dbReference type="PANTHER" id="PTHR12592:SF0">
    <property type="entry name" value="ATP-DEPENDENT (S)-NAD(P)H-HYDRATE DEHYDRATASE"/>
    <property type="match status" value="1"/>
</dbReference>
<dbReference type="PANTHER" id="PTHR12592">
    <property type="entry name" value="ATP-DEPENDENT (S)-NAD(P)H-HYDRATE DEHYDRATASE FAMILY MEMBER"/>
    <property type="match status" value="1"/>
</dbReference>
<feature type="binding site" evidence="18">
    <location>
        <position position="120"/>
    </location>
    <ligand>
        <name>K(+)</name>
        <dbReference type="ChEBI" id="CHEBI:29103"/>
    </ligand>
</feature>
<gene>
    <name evidence="17" type="primary">nnrD</name>
    <name evidence="18" type="synonym">nnrE</name>
    <name evidence="22" type="ORF">H9849_10115</name>
</gene>
<evidence type="ECO:0000256" key="4">
    <source>
        <dbReference type="ARBA" id="ARBA00009524"/>
    </source>
</evidence>
<comment type="subunit">
    <text evidence="17">Homotetramer.</text>
</comment>
<comment type="caution">
    <text evidence="18">Lacks conserved residue(s) required for the propagation of feature annotation.</text>
</comment>
<comment type="similarity">
    <text evidence="18">Belongs to the NnrE/AIBP family.</text>
</comment>
<comment type="cofactor">
    <cofactor evidence="18 19">
        <name>K(+)</name>
        <dbReference type="ChEBI" id="CHEBI:29103"/>
    </cofactor>
    <text evidence="18 19">Binds 1 potassium ion per subunit.</text>
</comment>
<feature type="binding site" evidence="18">
    <location>
        <begin position="124"/>
        <end position="130"/>
    </location>
    <ligand>
        <name>(6S)-NADPHX</name>
        <dbReference type="ChEBI" id="CHEBI:64076"/>
    </ligand>
</feature>
<evidence type="ECO:0000256" key="11">
    <source>
        <dbReference type="ARBA" id="ARBA00023235"/>
    </source>
</evidence>
<dbReference type="Gene3D" id="3.40.1190.20">
    <property type="match status" value="1"/>
</dbReference>
<evidence type="ECO:0000256" key="15">
    <source>
        <dbReference type="ARBA" id="ARBA00048238"/>
    </source>
</evidence>
<dbReference type="PROSITE" id="PS01050">
    <property type="entry name" value="YJEF_C_2"/>
    <property type="match status" value="1"/>
</dbReference>
<evidence type="ECO:0000256" key="17">
    <source>
        <dbReference type="HAMAP-Rule" id="MF_01965"/>
    </source>
</evidence>
<evidence type="ECO:0000313" key="22">
    <source>
        <dbReference type="EMBL" id="HIX73364.1"/>
    </source>
</evidence>
<comment type="function">
    <text evidence="14 19">Bifunctional enzyme that catalyzes the epimerization of the S- and R-forms of NAD(P)HX and the dehydration of the S-form of NAD(P)HX at the expense of ADP, which is converted to AMP. This allows the repair of both epimers of NAD(P)HX, a damaged form of NAD(P)H that is a result of enzymatic or heat-dependent hydration.</text>
</comment>
<evidence type="ECO:0000256" key="18">
    <source>
        <dbReference type="HAMAP-Rule" id="MF_01966"/>
    </source>
</evidence>
<comment type="function">
    <text evidence="17">Catalyzes the dehydration of the S-form of NAD(P)HX at the expense of ADP, which is converted to AMP. Together with NAD(P)HX epimerase, which catalyzes the epimerization of the S- and R-forms, the enzyme allows the repair of both epimers of NAD(P)HX, a damaged form of NAD(P)H that is a result of enzymatic or heat-dependent hydration.</text>
</comment>
<comment type="cofactor">
    <cofactor evidence="17">
        <name>Mg(2+)</name>
        <dbReference type="ChEBI" id="CHEBI:18420"/>
    </cofactor>
</comment>
<dbReference type="EC" id="4.2.1.136" evidence="19"/>
<keyword evidence="13" id="KW-0511">Multifunctional enzyme</keyword>
<feature type="binding site" evidence="18">
    <location>
        <begin position="58"/>
        <end position="62"/>
    </location>
    <ligand>
        <name>(6S)-NADPHX</name>
        <dbReference type="ChEBI" id="CHEBI:64076"/>
    </ligand>
</feature>
<reference evidence="22" key="2">
    <citation type="submission" date="2021-04" db="EMBL/GenBank/DDBJ databases">
        <authorList>
            <person name="Gilroy R."/>
        </authorList>
    </citation>
    <scope>NUCLEOTIDE SEQUENCE</scope>
    <source>
        <strain evidence="22">ChiSxjej3B15-1167</strain>
    </source>
</reference>
<protein>
    <recommendedName>
        <fullName evidence="19">Bifunctional NAD(P)H-hydrate repair enzyme</fullName>
    </recommendedName>
    <alternativeName>
        <fullName evidence="19">Nicotinamide nucleotide repair protein</fullName>
    </alternativeName>
    <domain>
        <recommendedName>
            <fullName evidence="19">ADP-dependent (S)-NAD(P)H-hydrate dehydratase</fullName>
            <ecNumber evidence="19">4.2.1.136</ecNumber>
        </recommendedName>
        <alternativeName>
            <fullName evidence="19">ADP-dependent NAD(P)HX dehydratase</fullName>
        </alternativeName>
    </domain>
    <domain>
        <recommendedName>
            <fullName evidence="19">NAD(P)H-hydrate epimerase</fullName>
            <ecNumber evidence="19">5.1.99.6</ecNumber>
        </recommendedName>
    </domain>
</protein>
<evidence type="ECO:0000256" key="19">
    <source>
        <dbReference type="PIRNR" id="PIRNR017184"/>
    </source>
</evidence>
<proteinExistence type="inferred from homology"/>
<feature type="binding site" evidence="17">
    <location>
        <position position="254"/>
    </location>
    <ligand>
        <name>(6S)-NADPHX</name>
        <dbReference type="ChEBI" id="CHEBI:64076"/>
    </ligand>
</feature>
<evidence type="ECO:0000256" key="9">
    <source>
        <dbReference type="ARBA" id="ARBA00022958"/>
    </source>
</evidence>
<evidence type="ECO:0000313" key="23">
    <source>
        <dbReference type="Proteomes" id="UP000886805"/>
    </source>
</evidence>
<dbReference type="PROSITE" id="PS51385">
    <property type="entry name" value="YJEF_N"/>
    <property type="match status" value="1"/>
</dbReference>
<reference evidence="22" key="1">
    <citation type="journal article" date="2021" name="PeerJ">
        <title>Extensive microbial diversity within the chicken gut microbiome revealed by metagenomics and culture.</title>
        <authorList>
            <person name="Gilroy R."/>
            <person name="Ravi A."/>
            <person name="Getino M."/>
            <person name="Pursley I."/>
            <person name="Horton D.L."/>
            <person name="Alikhan N.F."/>
            <person name="Baker D."/>
            <person name="Gharbi K."/>
            <person name="Hall N."/>
            <person name="Watson M."/>
            <person name="Adriaenssens E.M."/>
            <person name="Foster-Nyarko E."/>
            <person name="Jarju S."/>
            <person name="Secka A."/>
            <person name="Antonio M."/>
            <person name="Oren A."/>
            <person name="Chaudhuri R.R."/>
            <person name="La Ragione R."/>
            <person name="Hildebrand F."/>
            <person name="Pallen M.J."/>
        </authorList>
    </citation>
    <scope>NUCLEOTIDE SEQUENCE</scope>
    <source>
        <strain evidence="22">ChiSxjej3B15-1167</strain>
    </source>
</reference>
<dbReference type="PROSITE" id="PS51383">
    <property type="entry name" value="YJEF_C_3"/>
    <property type="match status" value="1"/>
</dbReference>
<evidence type="ECO:0000259" key="20">
    <source>
        <dbReference type="PROSITE" id="PS51383"/>
    </source>
</evidence>
<dbReference type="Gene3D" id="3.40.50.10260">
    <property type="entry name" value="YjeF N-terminal domain"/>
    <property type="match status" value="1"/>
</dbReference>
<keyword evidence="11 18" id="KW-0413">Isomerase</keyword>
<comment type="similarity">
    <text evidence="4 19">In the C-terminal section; belongs to the NnrD/CARKD family.</text>
</comment>
<evidence type="ECO:0000256" key="10">
    <source>
        <dbReference type="ARBA" id="ARBA00023027"/>
    </source>
</evidence>
<feature type="binding site" evidence="17">
    <location>
        <position position="385"/>
    </location>
    <ligand>
        <name>(6S)-NADPHX</name>
        <dbReference type="ChEBI" id="CHEBI:64076"/>
    </ligand>
</feature>
<dbReference type="Pfam" id="PF01256">
    <property type="entry name" value="Carb_kinase"/>
    <property type="match status" value="1"/>
</dbReference>
<dbReference type="InterPro" id="IPR017953">
    <property type="entry name" value="Carbohydrate_kinase_pred_CS"/>
</dbReference>
<evidence type="ECO:0000256" key="7">
    <source>
        <dbReference type="ARBA" id="ARBA00022840"/>
    </source>
</evidence>
<feature type="binding site" evidence="17">
    <location>
        <begin position="421"/>
        <end position="425"/>
    </location>
    <ligand>
        <name>AMP</name>
        <dbReference type="ChEBI" id="CHEBI:456215"/>
    </ligand>
</feature>
<sequence length="508" mass="54593">MQYIGSREEMQRIDAYSIETMGIPGIVLMERAALAMEEEIVRRFPRPVPVTVLAERGNNGGDGLALGRLLFARGYEVCIYEIGGVRHASPSYETQRTILQNMGVTFSDGLPQDDPDIWIDAIFGVGLKREVAGIQREVIEEVNRRKGYKIAVDVPSGVDASTGQILGCGFQADLTITFGLSKIGLILYPGASFAGEVAVREIGFPAQAVAAVAPKTMVYSEEDLSRLPQRSPWSNKGTYGKVLLIVGARNMAGAAWLSATAAYRTGSGLVRIFTCEENREILQSRVPEAIMTTYRTEEEALRLLPEALSWATVTGIGPGLGQSSFTGQLLTLVLKEGRCPLVIDADGLNTLAVLLRKCKEEPKEQADNISDLYETYPSPIIHTPHLKEMERLTGKPVSRIQTSMIRTAREAADERHIFVLKDARTVVSDGSDLTYINVSGNHGMATGGSGDVLTGVICGLLAGGLPAVEAARLGVYCHGLAGDAAAARTGCYGLMAGDILGCLSEVIR</sequence>
<feature type="binding site" evidence="17">
    <location>
        <position position="451"/>
    </location>
    <ligand>
        <name>(6S)-NADPHX</name>
        <dbReference type="ChEBI" id="CHEBI:64076"/>
    </ligand>
</feature>
<keyword evidence="6 17" id="KW-0547">Nucleotide-binding</keyword>
<evidence type="ECO:0000256" key="8">
    <source>
        <dbReference type="ARBA" id="ARBA00022857"/>
    </source>
</evidence>
<keyword evidence="8 17" id="KW-0521">NADP</keyword>
<evidence type="ECO:0000256" key="2">
    <source>
        <dbReference type="ARBA" id="ARBA00000909"/>
    </source>
</evidence>
<dbReference type="SUPFAM" id="SSF64153">
    <property type="entry name" value="YjeF N-terminal domain-like"/>
    <property type="match status" value="1"/>
</dbReference>
<evidence type="ECO:0000256" key="16">
    <source>
        <dbReference type="ARBA" id="ARBA00049209"/>
    </source>
</evidence>
<dbReference type="AlphaFoldDB" id="A0A9D2BFI0"/>
<dbReference type="NCBIfam" id="TIGR00197">
    <property type="entry name" value="yjeF_nterm"/>
    <property type="match status" value="1"/>
</dbReference>
<comment type="similarity">
    <text evidence="17">Belongs to the NnrD/CARKD family.</text>
</comment>
<feature type="binding site" evidence="18">
    <location>
        <position position="156"/>
    </location>
    <ligand>
        <name>K(+)</name>
        <dbReference type="ChEBI" id="CHEBI:29103"/>
    </ligand>
</feature>
<feature type="binding site" evidence="17">
    <location>
        <position position="319"/>
    </location>
    <ligand>
        <name>(6S)-NADPHX</name>
        <dbReference type="ChEBI" id="CHEBI:64076"/>
    </ligand>
</feature>
<dbReference type="CDD" id="cd01171">
    <property type="entry name" value="YXKO-related"/>
    <property type="match status" value="1"/>
</dbReference>
<dbReference type="InterPro" id="IPR036652">
    <property type="entry name" value="YjeF_N_dom_sf"/>
</dbReference>
<dbReference type="NCBIfam" id="TIGR00196">
    <property type="entry name" value="yjeF_cterm"/>
    <property type="match status" value="1"/>
</dbReference>
<evidence type="ECO:0000256" key="6">
    <source>
        <dbReference type="ARBA" id="ARBA00022741"/>
    </source>
</evidence>
<evidence type="ECO:0000256" key="14">
    <source>
        <dbReference type="ARBA" id="ARBA00025153"/>
    </source>
</evidence>
<feature type="binding site" evidence="17">
    <location>
        <position position="450"/>
    </location>
    <ligand>
        <name>AMP</name>
        <dbReference type="ChEBI" id="CHEBI:456215"/>
    </ligand>
</feature>
<dbReference type="EMBL" id="DXEQ01000308">
    <property type="protein sequence ID" value="HIX73364.1"/>
    <property type="molecule type" value="Genomic_DNA"/>
</dbReference>
<dbReference type="GO" id="GO:0052856">
    <property type="term" value="F:NAD(P)HX epimerase activity"/>
    <property type="evidence" value="ECO:0007669"/>
    <property type="project" value="UniProtKB-UniRule"/>
</dbReference>
<dbReference type="GO" id="GO:0046872">
    <property type="term" value="F:metal ion binding"/>
    <property type="evidence" value="ECO:0007669"/>
    <property type="project" value="UniProtKB-UniRule"/>
</dbReference>
<organism evidence="22 23">
    <name type="scientific">Candidatus Anaerobutyricum stercoripullorum</name>
    <dbReference type="NCBI Taxonomy" id="2838456"/>
    <lineage>
        <taxon>Bacteria</taxon>
        <taxon>Bacillati</taxon>
        <taxon>Bacillota</taxon>
        <taxon>Clostridia</taxon>
        <taxon>Lachnospirales</taxon>
        <taxon>Lachnospiraceae</taxon>
        <taxon>Anaerobutyricum</taxon>
    </lineage>
</organism>
<dbReference type="GO" id="GO:0005524">
    <property type="term" value="F:ATP binding"/>
    <property type="evidence" value="ECO:0007669"/>
    <property type="project" value="UniProtKB-UniRule"/>
</dbReference>
<evidence type="ECO:0000259" key="21">
    <source>
        <dbReference type="PROSITE" id="PS51385"/>
    </source>
</evidence>
<keyword evidence="5 18" id="KW-0479">Metal-binding</keyword>
<feature type="domain" description="YjeF N-terminal" evidence="21">
    <location>
        <begin position="10"/>
        <end position="210"/>
    </location>
</feature>